<comment type="function">
    <text evidence="9">Single strand-specific metallo-endoribonuclease involved in late-stage 70S ribosome quality control and in maturation of the 3' terminus of the 16S rRNA.</text>
</comment>
<comment type="subcellular location">
    <subcellularLocation>
        <location evidence="9">Cytoplasm</location>
    </subcellularLocation>
</comment>
<dbReference type="RefSeq" id="WP_052219964.1">
    <property type="nucleotide sequence ID" value="NZ_LHUR01000010.1"/>
</dbReference>
<keyword evidence="6 9" id="KW-0255">Endonuclease</keyword>
<dbReference type="GO" id="GO:0005737">
    <property type="term" value="C:cytoplasm"/>
    <property type="evidence" value="ECO:0007669"/>
    <property type="project" value="UniProtKB-SubCell"/>
</dbReference>
<dbReference type="GO" id="GO:0006364">
    <property type="term" value="P:rRNA processing"/>
    <property type="evidence" value="ECO:0007669"/>
    <property type="project" value="UniProtKB-UniRule"/>
</dbReference>
<dbReference type="InterPro" id="IPR002036">
    <property type="entry name" value="YbeY"/>
</dbReference>
<sequence>MIYIDNRQNKIPVGEELIQNVEKIIEYTLDKEQVNIKTEISVIFIDNEKIMKINGEQRGINKVTDVLSFPMLHYPKGKVYKEVYLDFKFGTEDLNEGELILGDVVISLEKAKEQSEEFGHSFLREVSYLTVHSILHLLGYDHMAEEDKAKMRPREEEILENFNIRR</sequence>
<dbReference type="PATRIC" id="fig|1121318.3.peg.368"/>
<keyword evidence="9" id="KW-0963">Cytoplasm</keyword>
<organism evidence="10 11">
    <name type="scientific">Clostridium homopropionicum DSM 5847</name>
    <dbReference type="NCBI Taxonomy" id="1121318"/>
    <lineage>
        <taxon>Bacteria</taxon>
        <taxon>Bacillati</taxon>
        <taxon>Bacillota</taxon>
        <taxon>Clostridia</taxon>
        <taxon>Eubacteriales</taxon>
        <taxon>Clostridiaceae</taxon>
        <taxon>Clostridium</taxon>
    </lineage>
</organism>
<evidence type="ECO:0000256" key="7">
    <source>
        <dbReference type="ARBA" id="ARBA00022801"/>
    </source>
</evidence>
<comment type="cofactor">
    <cofactor evidence="9">
        <name>Zn(2+)</name>
        <dbReference type="ChEBI" id="CHEBI:29105"/>
    </cofactor>
    <text evidence="9">Binds 1 zinc ion.</text>
</comment>
<keyword evidence="3 9" id="KW-0698">rRNA processing</keyword>
<evidence type="ECO:0000256" key="3">
    <source>
        <dbReference type="ARBA" id="ARBA00022552"/>
    </source>
</evidence>
<proteinExistence type="inferred from homology"/>
<evidence type="ECO:0000313" key="11">
    <source>
        <dbReference type="Proteomes" id="UP000037043"/>
    </source>
</evidence>
<evidence type="ECO:0000256" key="5">
    <source>
        <dbReference type="ARBA" id="ARBA00022723"/>
    </source>
</evidence>
<protein>
    <recommendedName>
        <fullName evidence="9">Endoribonuclease YbeY</fullName>
        <ecNumber evidence="9">3.1.-.-</ecNumber>
    </recommendedName>
</protein>
<dbReference type="HAMAP" id="MF_00009">
    <property type="entry name" value="Endoribonucl_YbeY"/>
    <property type="match status" value="1"/>
</dbReference>
<dbReference type="PROSITE" id="PS01306">
    <property type="entry name" value="UPF0054"/>
    <property type="match status" value="1"/>
</dbReference>
<dbReference type="EMBL" id="LHUR01000010">
    <property type="protein sequence ID" value="KOA21233.1"/>
    <property type="molecule type" value="Genomic_DNA"/>
</dbReference>
<evidence type="ECO:0000256" key="2">
    <source>
        <dbReference type="ARBA" id="ARBA00022517"/>
    </source>
</evidence>
<dbReference type="AlphaFoldDB" id="A0A0L6ZEN4"/>
<feature type="binding site" evidence="9">
    <location>
        <position position="142"/>
    </location>
    <ligand>
        <name>Zn(2+)</name>
        <dbReference type="ChEBI" id="CHEBI:29105"/>
        <note>catalytic</note>
    </ligand>
</feature>
<keyword evidence="2 9" id="KW-0690">Ribosome biogenesis</keyword>
<dbReference type="InterPro" id="IPR020549">
    <property type="entry name" value="YbeY_CS"/>
</dbReference>
<dbReference type="GO" id="GO:0008270">
    <property type="term" value="F:zinc ion binding"/>
    <property type="evidence" value="ECO:0007669"/>
    <property type="project" value="UniProtKB-UniRule"/>
</dbReference>
<keyword evidence="8 9" id="KW-0862">Zinc</keyword>
<reference evidence="11" key="1">
    <citation type="submission" date="2015-08" db="EMBL/GenBank/DDBJ databases">
        <title>Genome sequence of the strict anaerobe Clostridium homopropionicum LuHBu1 (DSM 5847T).</title>
        <authorList>
            <person name="Poehlein A."/>
            <person name="Beck M."/>
            <person name="Schiel-Bengelsdorf B."/>
            <person name="Bengelsdorf F.R."/>
            <person name="Daniel R."/>
            <person name="Duerre P."/>
        </authorList>
    </citation>
    <scope>NUCLEOTIDE SEQUENCE [LARGE SCALE GENOMIC DNA]</scope>
    <source>
        <strain evidence="11">DSM 5847</strain>
    </source>
</reference>
<name>A0A0L6ZEN4_9CLOT</name>
<dbReference type="Pfam" id="PF02130">
    <property type="entry name" value="YbeY"/>
    <property type="match status" value="1"/>
</dbReference>
<keyword evidence="4 9" id="KW-0540">Nuclease</keyword>
<evidence type="ECO:0000313" key="10">
    <source>
        <dbReference type="EMBL" id="KOA21233.1"/>
    </source>
</evidence>
<gene>
    <name evidence="9 10" type="primary">ybeY</name>
    <name evidence="10" type="ORF">CLHOM_03630</name>
</gene>
<comment type="similarity">
    <text evidence="1 9">Belongs to the endoribonuclease YbeY family.</text>
</comment>
<evidence type="ECO:0000256" key="8">
    <source>
        <dbReference type="ARBA" id="ARBA00022833"/>
    </source>
</evidence>
<dbReference type="EC" id="3.1.-.-" evidence="9"/>
<dbReference type="PANTHER" id="PTHR46986:SF1">
    <property type="entry name" value="ENDORIBONUCLEASE YBEY, CHLOROPLASTIC"/>
    <property type="match status" value="1"/>
</dbReference>
<keyword evidence="11" id="KW-1185">Reference proteome</keyword>
<comment type="caution">
    <text evidence="10">The sequence shown here is derived from an EMBL/GenBank/DDBJ whole genome shotgun (WGS) entry which is preliminary data.</text>
</comment>
<dbReference type="GO" id="GO:0004222">
    <property type="term" value="F:metalloendopeptidase activity"/>
    <property type="evidence" value="ECO:0007669"/>
    <property type="project" value="InterPro"/>
</dbReference>
<dbReference type="STRING" id="36844.SAMN04488501_107109"/>
<dbReference type="Proteomes" id="UP000037043">
    <property type="component" value="Unassembled WGS sequence"/>
</dbReference>
<dbReference type="NCBIfam" id="TIGR00043">
    <property type="entry name" value="rRNA maturation RNase YbeY"/>
    <property type="match status" value="1"/>
</dbReference>
<evidence type="ECO:0000256" key="1">
    <source>
        <dbReference type="ARBA" id="ARBA00010875"/>
    </source>
</evidence>
<dbReference type="Gene3D" id="3.40.390.30">
    <property type="entry name" value="Metalloproteases ('zincins'), catalytic domain"/>
    <property type="match status" value="1"/>
</dbReference>
<feature type="binding site" evidence="9">
    <location>
        <position position="136"/>
    </location>
    <ligand>
        <name>Zn(2+)</name>
        <dbReference type="ChEBI" id="CHEBI:29105"/>
        <note>catalytic</note>
    </ligand>
</feature>
<evidence type="ECO:0000256" key="6">
    <source>
        <dbReference type="ARBA" id="ARBA00022759"/>
    </source>
</evidence>
<keyword evidence="7 9" id="KW-0378">Hydrolase</keyword>
<evidence type="ECO:0000256" key="4">
    <source>
        <dbReference type="ARBA" id="ARBA00022722"/>
    </source>
</evidence>
<dbReference type="InterPro" id="IPR023091">
    <property type="entry name" value="MetalPrtase_cat_dom_sf_prd"/>
</dbReference>
<dbReference type="PANTHER" id="PTHR46986">
    <property type="entry name" value="ENDORIBONUCLEASE YBEY, CHLOROPLASTIC"/>
    <property type="match status" value="1"/>
</dbReference>
<accession>A0A0L6ZEN4</accession>
<keyword evidence="5 9" id="KW-0479">Metal-binding</keyword>
<evidence type="ECO:0000256" key="9">
    <source>
        <dbReference type="HAMAP-Rule" id="MF_00009"/>
    </source>
</evidence>
<dbReference type="SUPFAM" id="SSF55486">
    <property type="entry name" value="Metalloproteases ('zincins'), catalytic domain"/>
    <property type="match status" value="1"/>
</dbReference>
<feature type="binding site" evidence="9">
    <location>
        <position position="132"/>
    </location>
    <ligand>
        <name>Zn(2+)</name>
        <dbReference type="ChEBI" id="CHEBI:29105"/>
        <note>catalytic</note>
    </ligand>
</feature>
<dbReference type="GO" id="GO:0004521">
    <property type="term" value="F:RNA endonuclease activity"/>
    <property type="evidence" value="ECO:0007669"/>
    <property type="project" value="UniProtKB-UniRule"/>
</dbReference>